<dbReference type="AlphaFoldDB" id="A0A1S7TPQ0"/>
<evidence type="ECO:0000313" key="6">
    <source>
        <dbReference type="Proteomes" id="UP000192140"/>
    </source>
</evidence>
<feature type="chain" id="PRO_5012978310" evidence="2">
    <location>
        <begin position="38"/>
        <end position="459"/>
    </location>
</feature>
<dbReference type="InterPro" id="IPR004843">
    <property type="entry name" value="Calcineurin-like_PHP"/>
</dbReference>
<evidence type="ECO:0000259" key="3">
    <source>
        <dbReference type="Pfam" id="PF00149"/>
    </source>
</evidence>
<dbReference type="Proteomes" id="UP000192140">
    <property type="component" value="Unassembled WGS sequence"/>
</dbReference>
<keyword evidence="6" id="KW-1185">Reference proteome</keyword>
<dbReference type="SUPFAM" id="SSF55816">
    <property type="entry name" value="5'-nucleotidase (syn. UDP-sugar hydrolase), C-terminal domain"/>
    <property type="match status" value="1"/>
</dbReference>
<evidence type="ECO:0000313" key="5">
    <source>
        <dbReference type="EMBL" id="CVI56300.1"/>
    </source>
</evidence>
<dbReference type="InterPro" id="IPR006179">
    <property type="entry name" value="5_nucleotidase/apyrase"/>
</dbReference>
<dbReference type="Pfam" id="PF02872">
    <property type="entry name" value="5_nucleotid_C"/>
    <property type="match status" value="1"/>
</dbReference>
<dbReference type="GO" id="GO:0016787">
    <property type="term" value="F:hydrolase activity"/>
    <property type="evidence" value="ECO:0007669"/>
    <property type="project" value="InterPro"/>
</dbReference>
<feature type="signal peptide" evidence="2">
    <location>
        <begin position="1"/>
        <end position="37"/>
    </location>
</feature>
<comment type="caution">
    <text evidence="5">The sequence shown here is derived from an EMBL/GenBank/DDBJ whole genome shotgun (WGS) entry which is preliminary data.</text>
</comment>
<dbReference type="GO" id="GO:0009166">
    <property type="term" value="P:nucleotide catabolic process"/>
    <property type="evidence" value="ECO:0007669"/>
    <property type="project" value="InterPro"/>
</dbReference>
<evidence type="ECO:0000256" key="1">
    <source>
        <dbReference type="ARBA" id="ARBA00022729"/>
    </source>
</evidence>
<dbReference type="InterPro" id="IPR036907">
    <property type="entry name" value="5'-Nucleotdase_C_sf"/>
</dbReference>
<dbReference type="Gene3D" id="3.90.780.10">
    <property type="entry name" value="5'-Nucleotidase, C-terminal domain"/>
    <property type="match status" value="1"/>
</dbReference>
<evidence type="ECO:0000256" key="2">
    <source>
        <dbReference type="SAM" id="SignalP"/>
    </source>
</evidence>
<gene>
    <name evidence="5" type="ORF">AGR7A_Cc290057</name>
</gene>
<keyword evidence="1 2" id="KW-0732">Signal</keyword>
<feature type="domain" description="5'-Nucleotidase C-terminal" evidence="4">
    <location>
        <begin position="326"/>
        <end position="389"/>
    </location>
</feature>
<dbReference type="InterPro" id="IPR008334">
    <property type="entry name" value="5'-Nucleotdase_C"/>
</dbReference>
<dbReference type="PANTHER" id="PTHR11575">
    <property type="entry name" value="5'-NUCLEOTIDASE-RELATED"/>
    <property type="match status" value="1"/>
</dbReference>
<dbReference type="PANTHER" id="PTHR11575:SF24">
    <property type="entry name" value="5'-NUCLEOTIDASE"/>
    <property type="match status" value="1"/>
</dbReference>
<dbReference type="InterPro" id="IPR029052">
    <property type="entry name" value="Metallo-depent_PP-like"/>
</dbReference>
<proteinExistence type="predicted"/>
<evidence type="ECO:0000259" key="4">
    <source>
        <dbReference type="Pfam" id="PF02872"/>
    </source>
</evidence>
<organism evidence="5 6">
    <name type="scientific">Agrobacterium deltaense NCPPB 1641</name>
    <dbReference type="NCBI Taxonomy" id="1183425"/>
    <lineage>
        <taxon>Bacteria</taxon>
        <taxon>Pseudomonadati</taxon>
        <taxon>Pseudomonadota</taxon>
        <taxon>Alphaproteobacteria</taxon>
        <taxon>Hyphomicrobiales</taxon>
        <taxon>Rhizobiaceae</taxon>
        <taxon>Rhizobium/Agrobacterium group</taxon>
        <taxon>Agrobacterium</taxon>
    </lineage>
</organism>
<dbReference type="Gene3D" id="3.60.21.10">
    <property type="match status" value="1"/>
</dbReference>
<accession>A0A1S7TPQ0</accession>
<feature type="domain" description="Calcineurin-like phosphoesterase" evidence="3">
    <location>
        <begin position="43"/>
        <end position="242"/>
    </location>
</feature>
<reference evidence="5" key="1">
    <citation type="submission" date="2016-01" db="EMBL/GenBank/DDBJ databases">
        <authorList>
            <person name="Regsiter A."/>
            <person name="william w."/>
        </authorList>
    </citation>
    <scope>NUCLEOTIDE SEQUENCE</scope>
    <source>
        <strain evidence="5">NCPPB 1641</strain>
    </source>
</reference>
<dbReference type="SUPFAM" id="SSF56300">
    <property type="entry name" value="Metallo-dependent phosphatases"/>
    <property type="match status" value="1"/>
</dbReference>
<sequence>MMGPDMTIFSSKRRDVLKLMAGTALLPLMVAATPAMAQDVALRAIVISDLHSAYERIGQLLAAVETRIAADKAPHIILLNGDLFEIGNAVAARSAGEIEWTFLAALAKLAPTVINIGNHEPDIDNDLANFVTRAQALGITVLSNIIDKRNGKPYAAASAEVSVGGGKVVVAGLATNAINTYPKATREMLDIPQPIEWAKANLPEIVKPDTINIVLSHAGVVADRDILPLLPDGTLLVGGHDHLNFVHEQGATRYVHTGSWCTSMTVATITAPGKAAAIETVMIDRSAPASPALRTLIEQTLEKHLTAEERAIVGKSAKAMTVDEAGRRVAQLIVAKTGADVGFIGHTSFGAGLPEGDIRRYDFNASLRFDGKLMVAEVDGEALAQILKRCNQDGDIPLAARTGDYLYAMPEKPENKERYKLVCNDWSATNQKSYFGRSDLAFTEVPDVKLKQTVLAGFS</sequence>
<protein>
    <submittedName>
        <fullName evidence="5">Nucleotidase, metallophosphoesterase</fullName>
    </submittedName>
</protein>
<dbReference type="Pfam" id="PF00149">
    <property type="entry name" value="Metallophos"/>
    <property type="match status" value="1"/>
</dbReference>
<name>A0A1S7TPQ0_9HYPH</name>
<dbReference type="EMBL" id="FCNP01000022">
    <property type="protein sequence ID" value="CVI56300.1"/>
    <property type="molecule type" value="Genomic_DNA"/>
</dbReference>